<reference evidence="1 2" key="1">
    <citation type="journal article" date="2017" name="Nature">
        <title>Atmospheric trace gases support primary production in Antarctic desert surface soil.</title>
        <authorList>
            <person name="Ji M."/>
            <person name="Greening C."/>
            <person name="Vanwonterghem I."/>
            <person name="Carere C.R."/>
            <person name="Bay S.K."/>
            <person name="Steen J.A."/>
            <person name="Montgomery K."/>
            <person name="Lines T."/>
            <person name="Beardall J."/>
            <person name="van Dorst J."/>
            <person name="Snape I."/>
            <person name="Stott M.B."/>
            <person name="Hugenholtz P."/>
            <person name="Ferrari B.C."/>
        </authorList>
    </citation>
    <scope>NUCLEOTIDE SEQUENCE [LARGE SCALE GENOMIC DNA]</scope>
    <source>
        <strain evidence="1">RRmetagenome_bin12</strain>
    </source>
</reference>
<comment type="caution">
    <text evidence="1">The sequence shown here is derived from an EMBL/GenBank/DDBJ whole genome shotgun (WGS) entry which is preliminary data.</text>
</comment>
<sequence length="173" mass="19254">MVITIGRGQVDYEFDEAQRVLAGYAFGPSDSDRHWKNRESFSVGAEPSAREPLRYAYQSYDCVPASKGPLDMADIVVSTGLNSRISARTMLAIYALAPDISAELALLPPPSTFWELDEPELCTAPDPPRQVRHMWRAWWLLMGIPGVGVAVTHKTLHHKRPRLCPLLDGKTVP</sequence>
<dbReference type="AlphaFoldDB" id="A0A2W6AQH2"/>
<dbReference type="Pfam" id="PF19827">
    <property type="entry name" value="DUF6308"/>
    <property type="match status" value="1"/>
</dbReference>
<dbReference type="EMBL" id="QHBU01000176">
    <property type="protein sequence ID" value="PZR80031.1"/>
    <property type="molecule type" value="Genomic_DNA"/>
</dbReference>
<evidence type="ECO:0000313" key="2">
    <source>
        <dbReference type="Proteomes" id="UP000248724"/>
    </source>
</evidence>
<gene>
    <name evidence="1" type="ORF">DLM65_09240</name>
</gene>
<name>A0A2W6AQH2_9BACT</name>
<proteinExistence type="predicted"/>
<evidence type="ECO:0000313" key="1">
    <source>
        <dbReference type="EMBL" id="PZR80031.1"/>
    </source>
</evidence>
<dbReference type="Proteomes" id="UP000248724">
    <property type="component" value="Unassembled WGS sequence"/>
</dbReference>
<protein>
    <submittedName>
        <fullName evidence="1">Uncharacterized protein</fullName>
    </submittedName>
</protein>
<feature type="non-terminal residue" evidence="1">
    <location>
        <position position="173"/>
    </location>
</feature>
<accession>A0A2W6AQH2</accession>
<dbReference type="InterPro" id="IPR046275">
    <property type="entry name" value="DUF6308"/>
</dbReference>
<organism evidence="1 2">
    <name type="scientific">Candidatus Aeolococcus gillhamiae</name>
    <dbReference type="NCBI Taxonomy" id="3127015"/>
    <lineage>
        <taxon>Bacteria</taxon>
        <taxon>Bacillati</taxon>
        <taxon>Candidatus Dormiibacterota</taxon>
        <taxon>Candidatus Dormibacteria</taxon>
        <taxon>Candidatus Aeolococcales</taxon>
        <taxon>Candidatus Aeolococcaceae</taxon>
        <taxon>Candidatus Aeolococcus</taxon>
    </lineage>
</organism>